<dbReference type="GO" id="GO:0004497">
    <property type="term" value="F:monooxygenase activity"/>
    <property type="evidence" value="ECO:0007669"/>
    <property type="project" value="UniProtKB-KW"/>
</dbReference>
<feature type="domain" description="FAD-binding" evidence="2">
    <location>
        <begin position="3"/>
        <end position="318"/>
    </location>
</feature>
<proteinExistence type="predicted"/>
<keyword evidence="3" id="KW-0503">Monooxygenase</keyword>
<dbReference type="PANTHER" id="PTHR43476:SF3">
    <property type="entry name" value="FAD-BINDING MONOOXYGENASE"/>
    <property type="match status" value="1"/>
</dbReference>
<keyword evidence="1" id="KW-0560">Oxidoreductase</keyword>
<evidence type="ECO:0000313" key="4">
    <source>
        <dbReference type="Proteomes" id="UP001165584"/>
    </source>
</evidence>
<dbReference type="Pfam" id="PF01494">
    <property type="entry name" value="FAD_binding_3"/>
    <property type="match status" value="1"/>
</dbReference>
<dbReference type="Proteomes" id="UP001165584">
    <property type="component" value="Unassembled WGS sequence"/>
</dbReference>
<dbReference type="EMBL" id="JANLCM010000002">
    <property type="protein sequence ID" value="MCS5719646.1"/>
    <property type="molecule type" value="Genomic_DNA"/>
</dbReference>
<organism evidence="3 4">
    <name type="scientific">Herbiconiux aconitum</name>
    <dbReference type="NCBI Taxonomy" id="2970913"/>
    <lineage>
        <taxon>Bacteria</taxon>
        <taxon>Bacillati</taxon>
        <taxon>Actinomycetota</taxon>
        <taxon>Actinomycetes</taxon>
        <taxon>Micrococcales</taxon>
        <taxon>Microbacteriaceae</taxon>
        <taxon>Herbiconiux</taxon>
    </lineage>
</organism>
<accession>A0ABT2GU41</accession>
<gene>
    <name evidence="3" type="ORF">N1027_16055</name>
</gene>
<dbReference type="InterPro" id="IPR036188">
    <property type="entry name" value="FAD/NAD-bd_sf"/>
</dbReference>
<dbReference type="RefSeq" id="WP_259509137.1">
    <property type="nucleotide sequence ID" value="NZ_JANLCM010000002.1"/>
</dbReference>
<evidence type="ECO:0000256" key="1">
    <source>
        <dbReference type="ARBA" id="ARBA00023002"/>
    </source>
</evidence>
<keyword evidence="4" id="KW-1185">Reference proteome</keyword>
<dbReference type="PANTHER" id="PTHR43476">
    <property type="entry name" value="3-(3-HYDROXY-PHENYL)PROPIONATE/3-HYDROXYCINNAMIC ACID HYDROXYLASE"/>
    <property type="match status" value="1"/>
</dbReference>
<protein>
    <submittedName>
        <fullName evidence="3">FAD-dependent monooxygenase</fullName>
    </submittedName>
</protein>
<dbReference type="Gene3D" id="3.30.70.2450">
    <property type="match status" value="1"/>
</dbReference>
<dbReference type="PRINTS" id="PR00420">
    <property type="entry name" value="RNGMNOXGNASE"/>
</dbReference>
<comment type="caution">
    <text evidence="3">The sequence shown here is derived from an EMBL/GenBank/DDBJ whole genome shotgun (WGS) entry which is preliminary data.</text>
</comment>
<dbReference type="SUPFAM" id="SSF51905">
    <property type="entry name" value="FAD/NAD(P)-binding domain"/>
    <property type="match status" value="1"/>
</dbReference>
<reference evidence="3" key="1">
    <citation type="submission" date="2022-08" db="EMBL/GenBank/DDBJ databases">
        <authorList>
            <person name="Deng Y."/>
            <person name="Han X.-F."/>
            <person name="Zhang Y.-Q."/>
        </authorList>
    </citation>
    <scope>NUCLEOTIDE SEQUENCE</scope>
    <source>
        <strain evidence="3">CPCC 205763</strain>
    </source>
</reference>
<evidence type="ECO:0000259" key="2">
    <source>
        <dbReference type="Pfam" id="PF01494"/>
    </source>
</evidence>
<name>A0ABT2GU41_9MICO</name>
<evidence type="ECO:0000313" key="3">
    <source>
        <dbReference type="EMBL" id="MCS5719646.1"/>
    </source>
</evidence>
<dbReference type="InterPro" id="IPR002938">
    <property type="entry name" value="FAD-bd"/>
</dbReference>
<sequence length="398" mass="42408">MHDVAVVGAGPAGLFLAAALAERGIDVVVLERRGGPRLHSRAIGIHPPSLAALDRLGVLEPVLAAGVRIDRGIVRIDGEMVAELDFSGVPEPFPFVVSLPQVATERILRSQLATRAPDALRGGVQVERFERRARGVGVLGHTARGDDLRVEARLVVGADGPLSAVRSAARIRDTVYPYPYRYVMGDVLDETAEGPVAVLHLHPKGIVESFPLPGGRRRWVTHLPNGGALANAAAPDSGETNDPVVAAELSRLIFERTGVRTDARTSTMTSVFGVRRRTVPRMGDGRMLLIGDAAHEVSPIGGQGMNLGWLDAEALAGIVPDLLAAERNAGARASALVREFERGRLGSAARASRTAEFNMVMGRPTTRLGFAARRLVVRAASTPALHDRLARAFTMHSL</sequence>
<dbReference type="Gene3D" id="3.50.50.60">
    <property type="entry name" value="FAD/NAD(P)-binding domain"/>
    <property type="match status" value="1"/>
</dbReference>
<dbReference type="InterPro" id="IPR050631">
    <property type="entry name" value="PheA/TfdB_FAD_monoxygenase"/>
</dbReference>